<gene>
    <name evidence="1" type="ORF">HLQ16_22095</name>
</gene>
<evidence type="ECO:0000313" key="2">
    <source>
        <dbReference type="Proteomes" id="UP000531659"/>
    </source>
</evidence>
<name>A0A7Y3WUW5_9CLOT</name>
<proteinExistence type="predicted"/>
<protein>
    <submittedName>
        <fullName evidence="1">DNA-binding protein</fullName>
    </submittedName>
</protein>
<dbReference type="GO" id="GO:0003677">
    <property type="term" value="F:DNA binding"/>
    <property type="evidence" value="ECO:0007669"/>
    <property type="project" value="UniProtKB-KW"/>
</dbReference>
<reference evidence="1 2" key="1">
    <citation type="submission" date="2020-05" db="EMBL/GenBank/DDBJ databases">
        <title>Complete genome of Clostridium estertheticum subspecies estertheticum, isolated from Vacuum packed lamb meat from New Zealand imported to Switzerland.</title>
        <authorList>
            <person name="Wambui J."/>
            <person name="Stevens M.J.A."/>
            <person name="Stephan R."/>
        </authorList>
    </citation>
    <scope>NUCLEOTIDE SEQUENCE [LARGE SCALE GENOMIC DNA]</scope>
    <source>
        <strain evidence="1 2">CEST001</strain>
    </source>
</reference>
<dbReference type="Proteomes" id="UP000531659">
    <property type="component" value="Unassembled WGS sequence"/>
</dbReference>
<dbReference type="EMBL" id="JABEYB010000027">
    <property type="protein sequence ID" value="NNU78586.1"/>
    <property type="molecule type" value="Genomic_DNA"/>
</dbReference>
<organism evidence="1 2">
    <name type="scientific">Clostridium estertheticum</name>
    <dbReference type="NCBI Taxonomy" id="238834"/>
    <lineage>
        <taxon>Bacteria</taxon>
        <taxon>Bacillati</taxon>
        <taxon>Bacillota</taxon>
        <taxon>Clostridia</taxon>
        <taxon>Eubacteriales</taxon>
        <taxon>Clostridiaceae</taxon>
        <taxon>Clostridium</taxon>
    </lineage>
</organism>
<comment type="caution">
    <text evidence="1">The sequence shown here is derived from an EMBL/GenBank/DDBJ whole genome shotgun (WGS) entry which is preliminary data.</text>
</comment>
<sequence>MQCKNAIKILGVIILERVEFDRLEVLSQLEYINTELTKGNTLTKICEAIGVARTTIRDRFLKERYIFNKINNTYEYDKSIIKVVKKQAKGQMGFFEDAPDNNTAGNEKPLQPSKGTTIVAKKLQNQNVRPNTDVQGIADFNNIKNDLLDLVENKNDLMEMLKNYKSNINIIDVPQLDINTLPQDLQRDITTKSVKLYSPVYNSFDKLCKAYSSIKKQDLISLALFEFTNKYKK</sequence>
<dbReference type="AlphaFoldDB" id="A0A7Y3WUW5"/>
<accession>A0A7Y3WUW5</accession>
<keyword evidence="1" id="KW-0238">DNA-binding</keyword>
<evidence type="ECO:0000313" key="1">
    <source>
        <dbReference type="EMBL" id="NNU78586.1"/>
    </source>
</evidence>